<reference evidence="2" key="1">
    <citation type="submission" date="2016-02" db="EMBL/GenBank/DDBJ databases">
        <authorList>
            <person name="Wibberg D."/>
        </authorList>
    </citation>
    <scope>NUCLEOTIDE SEQUENCE [LARGE SCALE GENOMIC DNA]</scope>
</reference>
<sequence length="74" mass="7920">MALPVRSVERPATMVRWDPFQEIEDAWTRMGSLLGDVVGRPCRSGVSAGWDVPAVVTAASLLEARLSVPGPSTI</sequence>
<keyword evidence="2" id="KW-1185">Reference proteome</keyword>
<proteinExistence type="predicted"/>
<evidence type="ECO:0000313" key="1">
    <source>
        <dbReference type="EMBL" id="SBW18145.1"/>
    </source>
</evidence>
<name>A0A1C3NTT2_9ACTN</name>
<evidence type="ECO:0000313" key="2">
    <source>
        <dbReference type="Proteomes" id="UP000199013"/>
    </source>
</evidence>
<dbReference type="EMBL" id="FLUV01000211">
    <property type="protein sequence ID" value="SBW18145.1"/>
    <property type="molecule type" value="Genomic_DNA"/>
</dbReference>
<dbReference type="AlphaFoldDB" id="A0A1C3NTT2"/>
<dbReference type="Proteomes" id="UP000199013">
    <property type="component" value="Unassembled WGS sequence"/>
</dbReference>
<organism evidence="1 2">
    <name type="scientific">Candidatus Protofrankia californiensis</name>
    <dbReference type="NCBI Taxonomy" id="1839754"/>
    <lineage>
        <taxon>Bacteria</taxon>
        <taxon>Bacillati</taxon>
        <taxon>Actinomycetota</taxon>
        <taxon>Actinomycetes</taxon>
        <taxon>Frankiales</taxon>
        <taxon>Frankiaceae</taxon>
        <taxon>Protofrankia</taxon>
    </lineage>
</organism>
<gene>
    <name evidence="1" type="ORF">FDG2_0540</name>
</gene>
<protein>
    <submittedName>
        <fullName evidence="1">Uncharacterized protein</fullName>
    </submittedName>
</protein>
<accession>A0A1C3NTT2</accession>